<dbReference type="Pfam" id="PF00903">
    <property type="entry name" value="Glyoxalase"/>
    <property type="match status" value="1"/>
</dbReference>
<evidence type="ECO:0000313" key="4">
    <source>
        <dbReference type="EMBL" id="NEB66254.1"/>
    </source>
</evidence>
<organism evidence="4 5">
    <name type="scientific">Streptomyces microflavus</name>
    <name type="common">Streptomyces lipmanii</name>
    <dbReference type="NCBI Taxonomy" id="1919"/>
    <lineage>
        <taxon>Bacteria</taxon>
        <taxon>Bacillati</taxon>
        <taxon>Actinomycetota</taxon>
        <taxon>Actinomycetes</taxon>
        <taxon>Kitasatosporales</taxon>
        <taxon>Streptomycetaceae</taxon>
        <taxon>Streptomyces</taxon>
    </lineage>
</organism>
<dbReference type="InterPro" id="IPR051785">
    <property type="entry name" value="MMCE/EMCE_epimerase"/>
</dbReference>
<feature type="domain" description="VOC" evidence="3">
    <location>
        <begin position="39"/>
        <end position="145"/>
    </location>
</feature>
<dbReference type="GO" id="GO:0046491">
    <property type="term" value="P:L-methylmalonyl-CoA metabolic process"/>
    <property type="evidence" value="ECO:0007669"/>
    <property type="project" value="TreeGrafter"/>
</dbReference>
<dbReference type="GO" id="GO:0046872">
    <property type="term" value="F:metal ion binding"/>
    <property type="evidence" value="ECO:0007669"/>
    <property type="project" value="UniProtKB-KW"/>
</dbReference>
<dbReference type="PANTHER" id="PTHR43048:SF3">
    <property type="entry name" value="METHYLMALONYL-COA EPIMERASE, MITOCHONDRIAL"/>
    <property type="match status" value="1"/>
</dbReference>
<proteinExistence type="predicted"/>
<dbReference type="SUPFAM" id="SSF54593">
    <property type="entry name" value="Glyoxalase/Bleomycin resistance protein/Dihydroxybiphenyl dioxygenase"/>
    <property type="match status" value="1"/>
</dbReference>
<dbReference type="InterPro" id="IPR004360">
    <property type="entry name" value="Glyas_Fos-R_dOase_dom"/>
</dbReference>
<dbReference type="Gene3D" id="3.10.180.10">
    <property type="entry name" value="2,3-Dihydroxybiphenyl 1,2-Dioxygenase, domain 1"/>
    <property type="match status" value="2"/>
</dbReference>
<comment type="caution">
    <text evidence="4">The sequence shown here is derived from an EMBL/GenBank/DDBJ whole genome shotgun (WGS) entry which is preliminary data.</text>
</comment>
<dbReference type="PANTHER" id="PTHR43048">
    <property type="entry name" value="METHYLMALONYL-COA EPIMERASE"/>
    <property type="match status" value="1"/>
</dbReference>
<keyword evidence="1" id="KW-0479">Metal-binding</keyword>
<dbReference type="GO" id="GO:0004493">
    <property type="term" value="F:methylmalonyl-CoA epimerase activity"/>
    <property type="evidence" value="ECO:0007669"/>
    <property type="project" value="TreeGrafter"/>
</dbReference>
<gene>
    <name evidence="4" type="ORF">G3I39_04135</name>
</gene>
<protein>
    <submittedName>
        <fullName evidence="4">2,3-dihydroxybiphenyl 1,2-dioxygenase</fullName>
    </submittedName>
</protein>
<dbReference type="Proteomes" id="UP000471648">
    <property type="component" value="Unassembled WGS sequence"/>
</dbReference>
<dbReference type="InterPro" id="IPR029068">
    <property type="entry name" value="Glyas_Bleomycin-R_OHBP_Dase"/>
</dbReference>
<dbReference type="RefSeq" id="WP_164356281.1">
    <property type="nucleotide sequence ID" value="NZ_CP108360.1"/>
</dbReference>
<evidence type="ECO:0000256" key="2">
    <source>
        <dbReference type="SAM" id="MobiDB-lite"/>
    </source>
</evidence>
<dbReference type="InterPro" id="IPR037523">
    <property type="entry name" value="VOC_core"/>
</dbReference>
<reference evidence="4 5" key="1">
    <citation type="submission" date="2020-01" db="EMBL/GenBank/DDBJ databases">
        <title>Insect and environment-associated Actinomycetes.</title>
        <authorList>
            <person name="Currrie C."/>
            <person name="Chevrette M."/>
            <person name="Carlson C."/>
            <person name="Stubbendieck R."/>
            <person name="Wendt-Pienkowski E."/>
        </authorList>
    </citation>
    <scope>NUCLEOTIDE SEQUENCE [LARGE SCALE GENOMIC DNA]</scope>
    <source>
        <strain evidence="4 5">SID14438</strain>
    </source>
</reference>
<name>A0A6N9V0B1_STRMI</name>
<keyword evidence="4" id="KW-0223">Dioxygenase</keyword>
<evidence type="ECO:0000256" key="1">
    <source>
        <dbReference type="ARBA" id="ARBA00022723"/>
    </source>
</evidence>
<evidence type="ECO:0000313" key="5">
    <source>
        <dbReference type="Proteomes" id="UP000471648"/>
    </source>
</evidence>
<evidence type="ECO:0000259" key="3">
    <source>
        <dbReference type="PROSITE" id="PS51819"/>
    </source>
</evidence>
<keyword evidence="4" id="KW-0560">Oxidoreductase</keyword>
<dbReference type="AlphaFoldDB" id="A0A6N9V0B1"/>
<sequence length="378" mass="41789">MTSTTHPTQDPHHGLHSEDGARRDEHSGRDPQPVIKAVDLAWLEFVKPDLERAETFARDFGFTVAARTPHALYLRATLPGPHCLVIRRGPASRFLGPAFLAADRSDLDRLAEATGRRVRALREYGGGHVVDLLDPSGTPVRVVHGVTEHPALPGQRPLPLNTGGHATRINATQRAPREPARIERLGHVVLSTRSFRRTLDWYLHHLGMIVSDFLHLDGRRHQGPTMAFIRCDRGGEPADHHTLAIHLGPDTGYVHSAYQVADLDALAAGGAYLAERGYRRSWGIGRHIQGSQIFDYWRDPDRFLVEHFTDGDLFDNTLEPGWAAMSASGLAQWGPPATRDFLGATPSPALLRKVLTALREDNEIDPARLKALMKAMSS</sequence>
<dbReference type="PROSITE" id="PS51819">
    <property type="entry name" value="VOC"/>
    <property type="match status" value="2"/>
</dbReference>
<accession>A0A6N9V0B1</accession>
<feature type="domain" description="VOC" evidence="3">
    <location>
        <begin position="184"/>
        <end position="310"/>
    </location>
</feature>
<dbReference type="EMBL" id="JAAGME010000193">
    <property type="protein sequence ID" value="NEB66254.1"/>
    <property type="molecule type" value="Genomic_DNA"/>
</dbReference>
<feature type="region of interest" description="Disordered" evidence="2">
    <location>
        <begin position="1"/>
        <end position="31"/>
    </location>
</feature>
<dbReference type="GO" id="GO:0051213">
    <property type="term" value="F:dioxygenase activity"/>
    <property type="evidence" value="ECO:0007669"/>
    <property type="project" value="UniProtKB-KW"/>
</dbReference>
<feature type="compositionally biased region" description="Basic and acidic residues" evidence="2">
    <location>
        <begin position="9"/>
        <end position="29"/>
    </location>
</feature>